<dbReference type="GO" id="GO:0004641">
    <property type="term" value="F:phosphoribosylformylglycinamidine cyclo-ligase activity"/>
    <property type="evidence" value="ECO:0007669"/>
    <property type="project" value="UniProtKB-EC"/>
</dbReference>
<comment type="catalytic activity">
    <reaction evidence="11 12">
        <text>2-formamido-N(1)-(5-O-phospho-beta-D-ribosyl)acetamidine + ATP = 5-amino-1-(5-phospho-beta-D-ribosyl)imidazole + ADP + phosphate + H(+)</text>
        <dbReference type="Rhea" id="RHEA:23032"/>
        <dbReference type="ChEBI" id="CHEBI:15378"/>
        <dbReference type="ChEBI" id="CHEBI:30616"/>
        <dbReference type="ChEBI" id="CHEBI:43474"/>
        <dbReference type="ChEBI" id="CHEBI:137981"/>
        <dbReference type="ChEBI" id="CHEBI:147287"/>
        <dbReference type="ChEBI" id="CHEBI:456216"/>
        <dbReference type="EC" id="6.3.3.1"/>
    </reaction>
</comment>
<dbReference type="InterPro" id="IPR010918">
    <property type="entry name" value="PurM-like_C_dom"/>
</dbReference>
<gene>
    <name evidence="12" type="primary">purM</name>
    <name evidence="15" type="ORF">H8B09_19855</name>
</gene>
<keyword evidence="12" id="KW-0963">Cytoplasm</keyword>
<sequence length="348" mass="36847">MSSEAYKEAGVDIAAGNEAVERMKKHVKRTFRPEVLTDLGGFGGLFGLNKDKYEEPVLVSGTDGVGTKLKIAFAMDKHDTIGIDAVAMCVNDIIVQGAEPLFFLDYLACGKVEPEKIEAIVKGIADGCQQAGCALIGGETAEMPGMYQGEEYDIAGFTVGIVDKKKIIDGTTIAPGDAIIGVASSGIHSNGYSLVRRLLLEQSGYSLQDALPELDGAKLGDVLIEPTKIYVKSALALAEQVTVKGMAHITGGGFIENIPRVLPDGVNVNVEYGSWPIQPIFNLMQAKGSITNRDMFTTFNMGIGLVVVVPADQADKALSVLADLGEKAYRIGDVTAGNRIVTFTGAEV</sequence>
<evidence type="ECO:0000256" key="3">
    <source>
        <dbReference type="ARBA" id="ARBA00013047"/>
    </source>
</evidence>
<keyword evidence="7 12" id="KW-0067">ATP-binding</keyword>
<keyword evidence="12" id="KW-0658">Purine biosynthesis</keyword>
<evidence type="ECO:0000256" key="11">
    <source>
        <dbReference type="ARBA" id="ARBA00049057"/>
    </source>
</evidence>
<evidence type="ECO:0000256" key="10">
    <source>
        <dbReference type="ARBA" id="ARBA00033093"/>
    </source>
</evidence>
<comment type="pathway">
    <text evidence="1 12">Purine metabolism; IMP biosynthesis via de novo pathway; 5-amino-1-(5-phospho-D-ribosyl)imidazole from N(2)-formyl-N(1)-(5-phospho-D-ribosyl)glycinamide: step 2/2.</text>
</comment>
<dbReference type="Gene3D" id="3.90.650.10">
    <property type="entry name" value="PurM-like C-terminal domain"/>
    <property type="match status" value="1"/>
</dbReference>
<dbReference type="HAMAP" id="MF_00741">
    <property type="entry name" value="AIRS"/>
    <property type="match status" value="1"/>
</dbReference>
<dbReference type="Proteomes" id="UP000609346">
    <property type="component" value="Unassembled WGS sequence"/>
</dbReference>
<dbReference type="NCBIfam" id="TIGR00878">
    <property type="entry name" value="purM"/>
    <property type="match status" value="1"/>
</dbReference>
<comment type="subcellular location">
    <subcellularLocation>
        <location evidence="12">Cytoplasm</location>
    </subcellularLocation>
</comment>
<evidence type="ECO:0000259" key="13">
    <source>
        <dbReference type="Pfam" id="PF00586"/>
    </source>
</evidence>
<dbReference type="Gene3D" id="3.30.1330.10">
    <property type="entry name" value="PurM-like, N-terminal domain"/>
    <property type="match status" value="1"/>
</dbReference>
<dbReference type="SUPFAM" id="SSF55326">
    <property type="entry name" value="PurM N-terminal domain-like"/>
    <property type="match status" value="1"/>
</dbReference>
<evidence type="ECO:0000256" key="8">
    <source>
        <dbReference type="ARBA" id="ARBA00031908"/>
    </source>
</evidence>
<comment type="similarity">
    <text evidence="2 12">Belongs to the AIR synthase family.</text>
</comment>
<feature type="domain" description="PurM-like C-terminal" evidence="14">
    <location>
        <begin position="175"/>
        <end position="341"/>
    </location>
</feature>
<evidence type="ECO:0000256" key="6">
    <source>
        <dbReference type="ARBA" id="ARBA00022741"/>
    </source>
</evidence>
<dbReference type="CDD" id="cd02196">
    <property type="entry name" value="PurM"/>
    <property type="match status" value="1"/>
</dbReference>
<evidence type="ECO:0000313" key="16">
    <source>
        <dbReference type="Proteomes" id="UP000609346"/>
    </source>
</evidence>
<evidence type="ECO:0000256" key="5">
    <source>
        <dbReference type="ARBA" id="ARBA00022598"/>
    </source>
</evidence>
<evidence type="ECO:0000256" key="2">
    <source>
        <dbReference type="ARBA" id="ARBA00010280"/>
    </source>
</evidence>
<keyword evidence="16" id="KW-1185">Reference proteome</keyword>
<keyword evidence="5 12" id="KW-0436">Ligase</keyword>
<evidence type="ECO:0000313" key="15">
    <source>
        <dbReference type="EMBL" id="MBD3921031.1"/>
    </source>
</evidence>
<evidence type="ECO:0000256" key="7">
    <source>
        <dbReference type="ARBA" id="ARBA00022840"/>
    </source>
</evidence>
<dbReference type="PANTHER" id="PTHR10520">
    <property type="entry name" value="TRIFUNCTIONAL PURINE BIOSYNTHETIC PROTEIN ADENOSINE-3-RELATED"/>
    <property type="match status" value="1"/>
</dbReference>
<keyword evidence="6 12" id="KW-0547">Nucleotide-binding</keyword>
<dbReference type="EC" id="6.3.3.1" evidence="3 12"/>
<proteinExistence type="inferred from homology"/>
<protein>
    <recommendedName>
        <fullName evidence="4 12">Phosphoribosylformylglycinamidine cyclo-ligase</fullName>
        <ecNumber evidence="3 12">6.3.3.1</ecNumber>
    </recommendedName>
    <alternativeName>
        <fullName evidence="9 12">AIR synthase</fullName>
    </alternativeName>
    <alternativeName>
        <fullName evidence="10 12">AIRS</fullName>
    </alternativeName>
    <alternativeName>
        <fullName evidence="8 12">Phosphoribosyl-aminoimidazole synthetase</fullName>
    </alternativeName>
</protein>
<dbReference type="InterPro" id="IPR036921">
    <property type="entry name" value="PurM-like_N_sf"/>
</dbReference>
<evidence type="ECO:0000256" key="4">
    <source>
        <dbReference type="ARBA" id="ARBA00020367"/>
    </source>
</evidence>
<dbReference type="SUPFAM" id="SSF56042">
    <property type="entry name" value="PurM C-terminal domain-like"/>
    <property type="match status" value="1"/>
</dbReference>
<evidence type="ECO:0000256" key="12">
    <source>
        <dbReference type="HAMAP-Rule" id="MF_00741"/>
    </source>
</evidence>
<dbReference type="InterPro" id="IPR036676">
    <property type="entry name" value="PurM-like_C_sf"/>
</dbReference>
<reference evidence="15 16" key="1">
    <citation type="submission" date="2020-09" db="EMBL/GenBank/DDBJ databases">
        <title>Paenibacillus sp. strain PR3 16S rRNA gene Genome sequencing and assembly.</title>
        <authorList>
            <person name="Kim J."/>
        </authorList>
    </citation>
    <scope>NUCLEOTIDE SEQUENCE [LARGE SCALE GENOMIC DNA]</scope>
    <source>
        <strain evidence="15 16">PR3</strain>
    </source>
</reference>
<feature type="domain" description="PurM-like N-terminal" evidence="13">
    <location>
        <begin position="57"/>
        <end position="162"/>
    </location>
</feature>
<comment type="caution">
    <text evidence="15">The sequence shown here is derived from an EMBL/GenBank/DDBJ whole genome shotgun (WGS) entry which is preliminary data.</text>
</comment>
<organism evidence="15 16">
    <name type="scientific">Paenibacillus terricola</name>
    <dbReference type="NCBI Taxonomy" id="2763503"/>
    <lineage>
        <taxon>Bacteria</taxon>
        <taxon>Bacillati</taxon>
        <taxon>Bacillota</taxon>
        <taxon>Bacilli</taxon>
        <taxon>Bacillales</taxon>
        <taxon>Paenibacillaceae</taxon>
        <taxon>Paenibacillus</taxon>
    </lineage>
</organism>
<dbReference type="RefSeq" id="WP_191205334.1">
    <property type="nucleotide sequence ID" value="NZ_JACXZA010000005.1"/>
</dbReference>
<dbReference type="InterPro" id="IPR004733">
    <property type="entry name" value="PurM_cligase"/>
</dbReference>
<dbReference type="Pfam" id="PF00586">
    <property type="entry name" value="AIRS"/>
    <property type="match status" value="1"/>
</dbReference>
<dbReference type="Pfam" id="PF02769">
    <property type="entry name" value="AIRS_C"/>
    <property type="match status" value="1"/>
</dbReference>
<accession>A0ABR8N0H6</accession>
<evidence type="ECO:0000256" key="1">
    <source>
        <dbReference type="ARBA" id="ARBA00004686"/>
    </source>
</evidence>
<evidence type="ECO:0000259" key="14">
    <source>
        <dbReference type="Pfam" id="PF02769"/>
    </source>
</evidence>
<evidence type="ECO:0000256" key="9">
    <source>
        <dbReference type="ARBA" id="ARBA00032931"/>
    </source>
</evidence>
<dbReference type="PANTHER" id="PTHR10520:SF12">
    <property type="entry name" value="TRIFUNCTIONAL PURINE BIOSYNTHETIC PROTEIN ADENOSINE-3"/>
    <property type="match status" value="1"/>
</dbReference>
<name>A0ABR8N0H6_9BACL</name>
<dbReference type="EMBL" id="JACXZA010000005">
    <property type="protein sequence ID" value="MBD3921031.1"/>
    <property type="molecule type" value="Genomic_DNA"/>
</dbReference>
<dbReference type="InterPro" id="IPR016188">
    <property type="entry name" value="PurM-like_N"/>
</dbReference>